<evidence type="ECO:0000313" key="1">
    <source>
        <dbReference type="EMBL" id="KKN16686.1"/>
    </source>
</evidence>
<protein>
    <submittedName>
        <fullName evidence="1">Uncharacterized protein</fullName>
    </submittedName>
</protein>
<proteinExistence type="predicted"/>
<name>A0A0F9QU61_9ZZZZ</name>
<dbReference type="AlphaFoldDB" id="A0A0F9QU61"/>
<feature type="non-terminal residue" evidence="1">
    <location>
        <position position="1"/>
    </location>
</feature>
<reference evidence="1" key="1">
    <citation type="journal article" date="2015" name="Nature">
        <title>Complex archaea that bridge the gap between prokaryotes and eukaryotes.</title>
        <authorList>
            <person name="Spang A."/>
            <person name="Saw J.H."/>
            <person name="Jorgensen S.L."/>
            <person name="Zaremba-Niedzwiedzka K."/>
            <person name="Martijn J."/>
            <person name="Lind A.E."/>
            <person name="van Eijk R."/>
            <person name="Schleper C."/>
            <person name="Guy L."/>
            <person name="Ettema T.J."/>
        </authorList>
    </citation>
    <scope>NUCLEOTIDE SEQUENCE</scope>
</reference>
<accession>A0A0F9QU61</accession>
<dbReference type="EMBL" id="LAZR01003590">
    <property type="protein sequence ID" value="KKN16686.1"/>
    <property type="molecule type" value="Genomic_DNA"/>
</dbReference>
<gene>
    <name evidence="1" type="ORF">LCGC14_0973490</name>
</gene>
<organism evidence="1">
    <name type="scientific">marine sediment metagenome</name>
    <dbReference type="NCBI Taxonomy" id="412755"/>
    <lineage>
        <taxon>unclassified sequences</taxon>
        <taxon>metagenomes</taxon>
        <taxon>ecological metagenomes</taxon>
    </lineage>
</organism>
<sequence length="315" mass="37225">NTIFNNTANNNGIRLDHSHTNDVVNKWLEEHSKFSNLSELVKNFEPSPYDLHPETIRDKIKKFLDPKEDKIFSGDFYPTTKNIRMIDDEIGNYEYLSRVISDWIGEKSRLKFKNINDLIEHFNPNPNLLGHLGRHGYTANFESIIYRIENAINQTVIITKEDSLQLLNLEILPKTWNSFFNFLKKNSDWKFVDILTGEIFNKKDIINNNYSFHHIDRNKQNDDNDNLVFLLNHNHKIITLAQLYFPKLACFFEKLLINNIIAIKNGEIPQSWKIGWRTLAVRGGIKLPPKKYRMKIKNKTILKYIRNKKDISYWS</sequence>
<comment type="caution">
    <text evidence="1">The sequence shown here is derived from an EMBL/GenBank/DDBJ whole genome shotgun (WGS) entry which is preliminary data.</text>
</comment>